<dbReference type="GO" id="GO:0004177">
    <property type="term" value="F:aminopeptidase activity"/>
    <property type="evidence" value="ECO:0007669"/>
    <property type="project" value="TreeGrafter"/>
</dbReference>
<keyword evidence="8" id="KW-0482">Metalloprotease</keyword>
<proteinExistence type="inferred from homology"/>
<dbReference type="GO" id="GO:0005829">
    <property type="term" value="C:cytosol"/>
    <property type="evidence" value="ECO:0007669"/>
    <property type="project" value="TreeGrafter"/>
</dbReference>
<evidence type="ECO:0000313" key="13">
    <source>
        <dbReference type="EMBL" id="KIP07356.1"/>
    </source>
</evidence>
<dbReference type="GO" id="GO:0008270">
    <property type="term" value="F:zinc ion binding"/>
    <property type="evidence" value="ECO:0007669"/>
    <property type="project" value="InterPro"/>
</dbReference>
<protein>
    <recommendedName>
        <fullName evidence="12">Peptidase M1 leukotriene A4 hydrolase/aminopeptidase C-terminal domain-containing protein</fullName>
    </recommendedName>
</protein>
<dbReference type="HOGENOM" id="CLU_014505_1_2_1"/>
<evidence type="ECO:0000256" key="1">
    <source>
        <dbReference type="ARBA" id="ARBA00004496"/>
    </source>
</evidence>
<accession>A0A0C3RYT3</accession>
<dbReference type="GO" id="GO:0006508">
    <property type="term" value="P:proteolysis"/>
    <property type="evidence" value="ECO:0007669"/>
    <property type="project" value="UniProtKB-KW"/>
</dbReference>
<dbReference type="AlphaFoldDB" id="A0A0C3RYT3"/>
<dbReference type="InterPro" id="IPR038502">
    <property type="entry name" value="M1_LTA-4_hydro/amino_C_sf"/>
</dbReference>
<feature type="binding site" evidence="10">
    <location>
        <begin position="148"/>
        <end position="150"/>
    </location>
    <ligand>
        <name>a peptide</name>
        <dbReference type="ChEBI" id="CHEBI:60466"/>
    </ligand>
</feature>
<evidence type="ECO:0000256" key="10">
    <source>
        <dbReference type="PIRSR" id="PIRSR634015-2"/>
    </source>
</evidence>
<dbReference type="InterPro" id="IPR001930">
    <property type="entry name" value="Peptidase_M1"/>
</dbReference>
<evidence type="ECO:0000256" key="3">
    <source>
        <dbReference type="ARBA" id="ARBA00022490"/>
    </source>
</evidence>
<name>A0A0C3RYT3_PHLG1</name>
<dbReference type="PRINTS" id="PR00756">
    <property type="entry name" value="ALADIPTASE"/>
</dbReference>
<organism evidence="13 14">
    <name type="scientific">Phlebiopsis gigantea (strain 11061_1 CR5-6)</name>
    <name type="common">White-rot fungus</name>
    <name type="synonym">Peniophora gigantea</name>
    <dbReference type="NCBI Taxonomy" id="745531"/>
    <lineage>
        <taxon>Eukaryota</taxon>
        <taxon>Fungi</taxon>
        <taxon>Dikarya</taxon>
        <taxon>Basidiomycota</taxon>
        <taxon>Agaricomycotina</taxon>
        <taxon>Agaricomycetes</taxon>
        <taxon>Polyporales</taxon>
        <taxon>Phanerochaetaceae</taxon>
        <taxon>Phlebiopsis</taxon>
    </lineage>
</organism>
<evidence type="ECO:0000256" key="2">
    <source>
        <dbReference type="ARBA" id="ARBA00010136"/>
    </source>
</evidence>
<keyword evidence="5 11" id="KW-0479">Metal-binding</keyword>
<dbReference type="Gene3D" id="1.25.40.320">
    <property type="entry name" value="Peptidase M1, leukotriene A4 hydrolase/aminopeptidase C-terminal domain"/>
    <property type="match status" value="1"/>
</dbReference>
<dbReference type="FunFam" id="1.10.390.10:FF:000003">
    <property type="entry name" value="Leukotriene A(4) hydrolase"/>
    <property type="match status" value="1"/>
</dbReference>
<dbReference type="InterPro" id="IPR015211">
    <property type="entry name" value="Peptidase_M1_C"/>
</dbReference>
<reference evidence="13 14" key="1">
    <citation type="journal article" date="2014" name="PLoS Genet.">
        <title>Analysis of the Phlebiopsis gigantea genome, transcriptome and secretome provides insight into its pioneer colonization strategies of wood.</title>
        <authorList>
            <person name="Hori C."/>
            <person name="Ishida T."/>
            <person name="Igarashi K."/>
            <person name="Samejima M."/>
            <person name="Suzuki H."/>
            <person name="Master E."/>
            <person name="Ferreira P."/>
            <person name="Ruiz-Duenas F.J."/>
            <person name="Held B."/>
            <person name="Canessa P."/>
            <person name="Larrondo L.F."/>
            <person name="Schmoll M."/>
            <person name="Druzhinina I.S."/>
            <person name="Kubicek C.P."/>
            <person name="Gaskell J.A."/>
            <person name="Kersten P."/>
            <person name="St John F."/>
            <person name="Glasner J."/>
            <person name="Sabat G."/>
            <person name="Splinter BonDurant S."/>
            <person name="Syed K."/>
            <person name="Yadav J."/>
            <person name="Mgbeahuruike A.C."/>
            <person name="Kovalchuk A."/>
            <person name="Asiegbu F.O."/>
            <person name="Lackner G."/>
            <person name="Hoffmeister D."/>
            <person name="Rencoret J."/>
            <person name="Gutierrez A."/>
            <person name="Sun H."/>
            <person name="Lindquist E."/>
            <person name="Barry K."/>
            <person name="Riley R."/>
            <person name="Grigoriev I.V."/>
            <person name="Henrissat B."/>
            <person name="Kues U."/>
            <person name="Berka R.M."/>
            <person name="Martinez A.T."/>
            <person name="Covert S.F."/>
            <person name="Blanchette R.A."/>
            <person name="Cullen D."/>
        </authorList>
    </citation>
    <scope>NUCLEOTIDE SEQUENCE [LARGE SCALE GENOMIC DNA]</scope>
    <source>
        <strain evidence="13 14">11061_1 CR5-6</strain>
    </source>
</reference>
<feature type="domain" description="Peptidase M1 leukotriene A4 hydrolase/aminopeptidase C-terminal" evidence="12">
    <location>
        <begin position="495"/>
        <end position="648"/>
    </location>
</feature>
<sequence length="656" mass="73495">MSQYLWPFGNKLAPKALPDDPTSQANWKEVASQHLDFQWYLDFDGHKIHGSVTHTMAVLKSNLDTVVFDTGYLEVQAVTVGGATAQWKLGTADPVMGSALIITLPTAAAAGSMISVKIQYNTTPECKALGWLTKEQTMGGKHPYVFSQCEPIYMRTMAPCQDTPSIKATYSASVNSELPALMSALRVSPPVNGQPHDGKVVGKDRVTYIYNQPIAIPSYLIALAAGDVVYKQFPDTGENWTSGVWTEPSFLDKAYHEFVEDTTKFLKTEEAIVTPYRFGVYDLLVLPYAFPYGGMENCCLTFVTPAIVVGDRALVDVVVHELTHSWFGNSITHANASHFWLNEGWTTYMERVLQEKIHDPAERGFSYIIGRKQLDDALKDYENTPKYQRLVIPFNRGENPDDAYSVIPYEKGSNFLLHLERTLGGLDVFLPYVKNYVETFTGQSITTDTWKDHLYDYFRKNGGAEKIAALDSVKWDAWLNGEGLDLPDTISYDKTKAQPAYDLAARWDQSRGQDPTQVFTASDISGFESNQTTVFLQTLANYPTFAKTHIDALASIYDVDTSPNVEISWPFYQLALQGPKSEAATAWLQRALDWVVGKSDNMVKGRMKYNRPIFQAAAKVNRDVTVNWYCQYRNVFHPIAQDMLDKDLGLTNGCPT</sequence>
<dbReference type="STRING" id="745531.A0A0C3RYT3"/>
<dbReference type="FunFam" id="2.60.40.1730:FF:000004">
    <property type="entry name" value="Leukotriene A(4) hydrolase"/>
    <property type="match status" value="1"/>
</dbReference>
<dbReference type="EMBL" id="KN840499">
    <property type="protein sequence ID" value="KIP07356.1"/>
    <property type="molecule type" value="Genomic_DNA"/>
</dbReference>
<dbReference type="SUPFAM" id="SSF55486">
    <property type="entry name" value="Metalloproteases ('zincins'), catalytic domain"/>
    <property type="match status" value="1"/>
</dbReference>
<evidence type="ECO:0000256" key="4">
    <source>
        <dbReference type="ARBA" id="ARBA00022670"/>
    </source>
</evidence>
<keyword evidence="4" id="KW-0645">Protease</keyword>
<evidence type="ECO:0000313" key="14">
    <source>
        <dbReference type="Proteomes" id="UP000053257"/>
    </source>
</evidence>
<dbReference type="Pfam" id="PF01433">
    <property type="entry name" value="Peptidase_M1"/>
    <property type="match status" value="1"/>
</dbReference>
<dbReference type="Gene3D" id="3.30.2010.30">
    <property type="match status" value="1"/>
</dbReference>
<evidence type="ECO:0000256" key="11">
    <source>
        <dbReference type="PIRSR" id="PIRSR634015-3"/>
    </source>
</evidence>
<evidence type="ECO:0000256" key="6">
    <source>
        <dbReference type="ARBA" id="ARBA00022801"/>
    </source>
</evidence>
<keyword evidence="6" id="KW-0378">Hydrolase</keyword>
<evidence type="ECO:0000256" key="8">
    <source>
        <dbReference type="ARBA" id="ARBA00023049"/>
    </source>
</evidence>
<evidence type="ECO:0000256" key="5">
    <source>
        <dbReference type="ARBA" id="ARBA00022723"/>
    </source>
</evidence>
<feature type="binding site" evidence="10">
    <location>
        <begin position="606"/>
        <end position="608"/>
    </location>
    <ligand>
        <name>a peptide</name>
        <dbReference type="ChEBI" id="CHEBI:60466"/>
    </ligand>
</feature>
<dbReference type="SUPFAM" id="SSF48371">
    <property type="entry name" value="ARM repeat"/>
    <property type="match status" value="1"/>
</dbReference>
<feature type="binding site" evidence="10">
    <location>
        <begin position="291"/>
        <end position="296"/>
    </location>
    <ligand>
        <name>a peptide</name>
        <dbReference type="ChEBI" id="CHEBI:60466"/>
    </ligand>
</feature>
<dbReference type="CDD" id="cd09599">
    <property type="entry name" value="M1_LTA4H"/>
    <property type="match status" value="1"/>
</dbReference>
<dbReference type="GO" id="GO:0004301">
    <property type="term" value="F:epoxide hydrolase activity"/>
    <property type="evidence" value="ECO:0007669"/>
    <property type="project" value="TreeGrafter"/>
</dbReference>
<comment type="similarity">
    <text evidence="2">Belongs to the peptidase M1 family.</text>
</comment>
<feature type="active site" description="Proton donor" evidence="9">
    <location>
        <position position="409"/>
    </location>
</feature>
<keyword evidence="14" id="KW-1185">Reference proteome</keyword>
<dbReference type="InterPro" id="IPR042097">
    <property type="entry name" value="Aminopeptidase_N-like_N_sf"/>
</dbReference>
<keyword evidence="3" id="KW-0963">Cytoplasm</keyword>
<dbReference type="InterPro" id="IPR049980">
    <property type="entry name" value="LTA4H_cat"/>
</dbReference>
<dbReference type="InterPro" id="IPR014782">
    <property type="entry name" value="Peptidase_M1_dom"/>
</dbReference>
<feature type="binding site" evidence="11">
    <location>
        <position position="324"/>
    </location>
    <ligand>
        <name>Zn(2+)</name>
        <dbReference type="ChEBI" id="CHEBI:29105"/>
        <note>catalytic</note>
    </ligand>
</feature>
<dbReference type="InterPro" id="IPR045357">
    <property type="entry name" value="Aminopeptidase_N-like_N"/>
</dbReference>
<evidence type="ECO:0000256" key="7">
    <source>
        <dbReference type="ARBA" id="ARBA00022833"/>
    </source>
</evidence>
<dbReference type="SMART" id="SM01263">
    <property type="entry name" value="Leuk-A4-hydro_C"/>
    <property type="match status" value="1"/>
</dbReference>
<feature type="active site" description="Proton acceptor" evidence="9">
    <location>
        <position position="321"/>
    </location>
</feature>
<dbReference type="Gene3D" id="1.10.390.10">
    <property type="entry name" value="Neutral Protease Domain 2"/>
    <property type="match status" value="1"/>
</dbReference>
<dbReference type="Pfam" id="PF09127">
    <property type="entry name" value="Leuk-A4-hydro_C"/>
    <property type="match status" value="1"/>
</dbReference>
<dbReference type="FunFam" id="3.30.2010.30:FF:000001">
    <property type="entry name" value="Leukotriene A(4) hydrolase"/>
    <property type="match status" value="1"/>
</dbReference>
<evidence type="ECO:0000256" key="9">
    <source>
        <dbReference type="PIRSR" id="PIRSR634015-1"/>
    </source>
</evidence>
<feature type="binding site" evidence="11">
    <location>
        <position position="343"/>
    </location>
    <ligand>
        <name>Zn(2+)</name>
        <dbReference type="ChEBI" id="CHEBI:29105"/>
        <note>catalytic</note>
    </ligand>
</feature>
<dbReference type="PANTHER" id="PTHR45726:SF3">
    <property type="entry name" value="LEUKOTRIENE A-4 HYDROLASE"/>
    <property type="match status" value="1"/>
</dbReference>
<dbReference type="InterPro" id="IPR027268">
    <property type="entry name" value="Peptidase_M4/M1_CTD_sf"/>
</dbReference>
<dbReference type="InterPro" id="IPR016024">
    <property type="entry name" value="ARM-type_fold"/>
</dbReference>
<dbReference type="InterPro" id="IPR034015">
    <property type="entry name" value="M1_LTA4H"/>
</dbReference>
<gene>
    <name evidence="13" type="ORF">PHLGIDRAFT_424654</name>
</gene>
<dbReference type="OrthoDB" id="79562at2759"/>
<dbReference type="Gene3D" id="2.60.40.1730">
    <property type="entry name" value="tricorn interacting facor f3 domain"/>
    <property type="match status" value="1"/>
</dbReference>
<keyword evidence="7 11" id="KW-0862">Zinc</keyword>
<dbReference type="Pfam" id="PF17900">
    <property type="entry name" value="Peptidase_M1_N"/>
    <property type="match status" value="1"/>
</dbReference>
<comment type="subcellular location">
    <subcellularLocation>
        <location evidence="1">Cytoplasm</location>
    </subcellularLocation>
</comment>
<comment type="cofactor">
    <cofactor evidence="11">
        <name>Zn(2+)</name>
        <dbReference type="ChEBI" id="CHEBI:29105"/>
    </cofactor>
    <text evidence="11">Binds 1 zinc ion per subunit.</text>
</comment>
<dbReference type="GO" id="GO:0008237">
    <property type="term" value="F:metallopeptidase activity"/>
    <property type="evidence" value="ECO:0007669"/>
    <property type="project" value="UniProtKB-KW"/>
</dbReference>
<dbReference type="PANTHER" id="PTHR45726">
    <property type="entry name" value="LEUKOTRIENE A-4 HYDROLASE"/>
    <property type="match status" value="1"/>
</dbReference>
<dbReference type="Proteomes" id="UP000053257">
    <property type="component" value="Unassembled WGS sequence"/>
</dbReference>
<feature type="binding site" evidence="11">
    <location>
        <position position="320"/>
    </location>
    <ligand>
        <name>Zn(2+)</name>
        <dbReference type="ChEBI" id="CHEBI:29105"/>
        <note>catalytic</note>
    </ligand>
</feature>
<evidence type="ECO:0000259" key="12">
    <source>
        <dbReference type="SMART" id="SM01263"/>
    </source>
</evidence>
<dbReference type="SUPFAM" id="SSF63737">
    <property type="entry name" value="Leukotriene A4 hydrolase N-terminal domain"/>
    <property type="match status" value="1"/>
</dbReference>